<accession>A0A1C7MGY9</accession>
<keyword evidence="2" id="KW-1185">Reference proteome</keyword>
<evidence type="ECO:0000313" key="1">
    <source>
        <dbReference type="EMBL" id="OBZ76072.1"/>
    </source>
</evidence>
<evidence type="ECO:0000313" key="2">
    <source>
        <dbReference type="Proteomes" id="UP000092993"/>
    </source>
</evidence>
<dbReference type="EMBL" id="LUGG01000003">
    <property type="protein sequence ID" value="OBZ76072.1"/>
    <property type="molecule type" value="Genomic_DNA"/>
</dbReference>
<dbReference type="AlphaFoldDB" id="A0A1C7MGY9"/>
<proteinExistence type="predicted"/>
<organism evidence="1 2">
    <name type="scientific">Grifola frondosa</name>
    <name type="common">Maitake</name>
    <name type="synonym">Polyporus frondosus</name>
    <dbReference type="NCBI Taxonomy" id="5627"/>
    <lineage>
        <taxon>Eukaryota</taxon>
        <taxon>Fungi</taxon>
        <taxon>Dikarya</taxon>
        <taxon>Basidiomycota</taxon>
        <taxon>Agaricomycotina</taxon>
        <taxon>Agaricomycetes</taxon>
        <taxon>Polyporales</taxon>
        <taxon>Grifolaceae</taxon>
        <taxon>Grifola</taxon>
    </lineage>
</organism>
<comment type="caution">
    <text evidence="1">The sequence shown here is derived from an EMBL/GenBank/DDBJ whole genome shotgun (WGS) entry which is preliminary data.</text>
</comment>
<protein>
    <submittedName>
        <fullName evidence="1">Uncharacterized protein</fullName>
    </submittedName>
</protein>
<sequence>MVSTSRCRSCQFRPLDCIHHPLSKTVSPLFELRTTNQAVSCVRWTASIAAFYAILTSSPPVLISGTSKSHKSLSHVEATIRNNINITVKSPPECL</sequence>
<reference evidence="1 2" key="1">
    <citation type="submission" date="2016-03" db="EMBL/GenBank/DDBJ databases">
        <title>Whole genome sequencing of Grifola frondosa 9006-11.</title>
        <authorList>
            <person name="Min B."/>
            <person name="Park H."/>
            <person name="Kim J.-G."/>
            <person name="Cho H."/>
            <person name="Oh Y.-L."/>
            <person name="Kong W.-S."/>
            <person name="Choi I.-G."/>
        </authorList>
    </citation>
    <scope>NUCLEOTIDE SEQUENCE [LARGE SCALE GENOMIC DNA]</scope>
    <source>
        <strain evidence="1 2">9006-11</strain>
    </source>
</reference>
<dbReference type="Proteomes" id="UP000092993">
    <property type="component" value="Unassembled WGS sequence"/>
</dbReference>
<gene>
    <name evidence="1" type="ORF">A0H81_03277</name>
</gene>
<name>A0A1C7MGY9_GRIFR</name>